<dbReference type="GO" id="GO:0016874">
    <property type="term" value="F:ligase activity"/>
    <property type="evidence" value="ECO:0007669"/>
    <property type="project" value="UniProtKB-KW"/>
</dbReference>
<evidence type="ECO:0000256" key="1">
    <source>
        <dbReference type="ARBA" id="ARBA00022598"/>
    </source>
</evidence>
<dbReference type="InterPro" id="IPR052032">
    <property type="entry name" value="ATP-dep_AA_Ligase"/>
</dbReference>
<organism evidence="7 8">
    <name type="scientific">Sulfidibacter corallicola</name>
    <dbReference type="NCBI Taxonomy" id="2818388"/>
    <lineage>
        <taxon>Bacteria</taxon>
        <taxon>Pseudomonadati</taxon>
        <taxon>Acidobacteriota</taxon>
        <taxon>Holophagae</taxon>
        <taxon>Acanthopleuribacterales</taxon>
        <taxon>Acanthopleuribacteraceae</taxon>
        <taxon>Sulfidibacter</taxon>
    </lineage>
</organism>
<sequence length="407" mass="45948">MNILVIQPGFPAEIPLFVRGLARMGARVYGVGDQPPHALPATAKEGLSGYLHVQKLWDAGALIQQLRNWSIPVKLDRVECFWEVAMDLAAQVRQAFRIPGLDPETTRLFRNKDLMRRRLDEAGIRNPRHAAATTSAQIRQALEYTGYPAIIKPVSGAGSADTYRVDHPDEFQRILPRLRHIREVVVEEFVTGTEYTFDTITVNGKILFYNVELYRPDMLTARSQEQISPMTISLRDLDQPHFHAALRMSQSVITALGFQTGFTHMEWFHTPSGEVVFGEIAGRPPGGDSGELMNYTCDFDVYNAYAEAVTKGRISQNIGRKYNVAVVFKRAQGQGKIQSIEGLNELAKRYRPHILREELLRPGAKRRDWKQTLLSDGFVILRHPDLDKTLEMADFVANHVRLRAGTG</sequence>
<dbReference type="GO" id="GO:0005524">
    <property type="term" value="F:ATP binding"/>
    <property type="evidence" value="ECO:0007669"/>
    <property type="project" value="UniProtKB-UniRule"/>
</dbReference>
<reference evidence="7" key="1">
    <citation type="submission" date="2021-03" db="EMBL/GenBank/DDBJ databases">
        <title>Acanthopleuribacteraceae sp. M133.</title>
        <authorList>
            <person name="Wang G."/>
        </authorList>
    </citation>
    <scope>NUCLEOTIDE SEQUENCE</scope>
    <source>
        <strain evidence="7">M133</strain>
    </source>
</reference>
<dbReference type="GO" id="GO:0006164">
    <property type="term" value="P:purine nucleotide biosynthetic process"/>
    <property type="evidence" value="ECO:0007669"/>
    <property type="project" value="UniProtKB-KW"/>
</dbReference>
<dbReference type="EMBL" id="CP071793">
    <property type="protein sequence ID" value="QTD52407.1"/>
    <property type="molecule type" value="Genomic_DNA"/>
</dbReference>
<keyword evidence="3" id="KW-0658">Purine biosynthesis</keyword>
<keyword evidence="8" id="KW-1185">Reference proteome</keyword>
<dbReference type="PROSITE" id="PS50975">
    <property type="entry name" value="ATP_GRASP"/>
    <property type="match status" value="1"/>
</dbReference>
<dbReference type="Gene3D" id="3.30.1490.20">
    <property type="entry name" value="ATP-grasp fold, A domain"/>
    <property type="match status" value="1"/>
</dbReference>
<keyword evidence="4 5" id="KW-0067">ATP-binding</keyword>
<evidence type="ECO:0000313" key="8">
    <source>
        <dbReference type="Proteomes" id="UP000663929"/>
    </source>
</evidence>
<dbReference type="Pfam" id="PF02222">
    <property type="entry name" value="ATP-grasp"/>
    <property type="match status" value="1"/>
</dbReference>
<dbReference type="Gene3D" id="3.40.50.20">
    <property type="match status" value="1"/>
</dbReference>
<dbReference type="AlphaFoldDB" id="A0A8A4TSN7"/>
<accession>A0A8A4TSN7</accession>
<dbReference type="Gene3D" id="3.30.470.20">
    <property type="entry name" value="ATP-grasp fold, B domain"/>
    <property type="match status" value="1"/>
</dbReference>
<dbReference type="PANTHER" id="PTHR43585:SF2">
    <property type="entry name" value="ATP-GRASP ENZYME FSQD"/>
    <property type="match status" value="1"/>
</dbReference>
<evidence type="ECO:0000256" key="4">
    <source>
        <dbReference type="ARBA" id="ARBA00022840"/>
    </source>
</evidence>
<evidence type="ECO:0000313" key="7">
    <source>
        <dbReference type="EMBL" id="QTD52407.1"/>
    </source>
</evidence>
<keyword evidence="1" id="KW-0436">Ligase</keyword>
<feature type="domain" description="ATP-grasp" evidence="6">
    <location>
        <begin position="116"/>
        <end position="310"/>
    </location>
</feature>
<name>A0A8A4TSN7_SULCO</name>
<dbReference type="Proteomes" id="UP000663929">
    <property type="component" value="Chromosome"/>
</dbReference>
<protein>
    <submittedName>
        <fullName evidence="7">ATP-grasp domain-containing protein</fullName>
    </submittedName>
</protein>
<dbReference type="RefSeq" id="WP_237382515.1">
    <property type="nucleotide sequence ID" value="NZ_CP071793.1"/>
</dbReference>
<dbReference type="GO" id="GO:0046872">
    <property type="term" value="F:metal ion binding"/>
    <property type="evidence" value="ECO:0007669"/>
    <property type="project" value="InterPro"/>
</dbReference>
<dbReference type="InterPro" id="IPR003135">
    <property type="entry name" value="ATP-grasp_carboxylate-amine"/>
</dbReference>
<dbReference type="PANTHER" id="PTHR43585">
    <property type="entry name" value="FUMIPYRROLE BIOSYNTHESIS PROTEIN C"/>
    <property type="match status" value="1"/>
</dbReference>
<proteinExistence type="predicted"/>
<dbReference type="InterPro" id="IPR011761">
    <property type="entry name" value="ATP-grasp"/>
</dbReference>
<dbReference type="SUPFAM" id="SSF56059">
    <property type="entry name" value="Glutathione synthetase ATP-binding domain-like"/>
    <property type="match status" value="1"/>
</dbReference>
<gene>
    <name evidence="7" type="ORF">J3U87_08030</name>
</gene>
<keyword evidence="2 5" id="KW-0547">Nucleotide-binding</keyword>
<dbReference type="InterPro" id="IPR013815">
    <property type="entry name" value="ATP_grasp_subdomain_1"/>
</dbReference>
<evidence type="ECO:0000256" key="2">
    <source>
        <dbReference type="ARBA" id="ARBA00022741"/>
    </source>
</evidence>
<evidence type="ECO:0000259" key="6">
    <source>
        <dbReference type="PROSITE" id="PS50975"/>
    </source>
</evidence>
<evidence type="ECO:0000256" key="3">
    <source>
        <dbReference type="ARBA" id="ARBA00022755"/>
    </source>
</evidence>
<dbReference type="KEGG" id="scor:J3U87_08030"/>
<evidence type="ECO:0000256" key="5">
    <source>
        <dbReference type="PROSITE-ProRule" id="PRU00409"/>
    </source>
</evidence>